<dbReference type="AlphaFoldDB" id="E1ZGT9"/>
<evidence type="ECO:0000313" key="2">
    <source>
        <dbReference type="Proteomes" id="UP000008141"/>
    </source>
</evidence>
<dbReference type="KEGG" id="cvr:CHLNCDRAFT_134806"/>
<gene>
    <name evidence="1" type="ORF">CHLNCDRAFT_134806</name>
</gene>
<evidence type="ECO:0000313" key="1">
    <source>
        <dbReference type="EMBL" id="EFN54995.1"/>
    </source>
</evidence>
<dbReference type="PANTHER" id="PTHR43885:SF1">
    <property type="entry name" value="SUPERFAMILY HYDROLASE, PUTATIVE (AFU_ORTHOLOGUE AFUA_4G13290)-RELATED"/>
    <property type="match status" value="1"/>
</dbReference>
<dbReference type="SFLD" id="SFLDS00003">
    <property type="entry name" value="Haloacid_Dehalogenase"/>
    <property type="match status" value="1"/>
</dbReference>
<dbReference type="Proteomes" id="UP000008141">
    <property type="component" value="Unassembled WGS sequence"/>
</dbReference>
<dbReference type="SUPFAM" id="SSF56784">
    <property type="entry name" value="HAD-like"/>
    <property type="match status" value="1"/>
</dbReference>
<dbReference type="RefSeq" id="XP_005847097.1">
    <property type="nucleotide sequence ID" value="XM_005847035.1"/>
</dbReference>
<keyword evidence="2" id="KW-1185">Reference proteome</keyword>
<dbReference type="Pfam" id="PF00702">
    <property type="entry name" value="Hydrolase"/>
    <property type="match status" value="1"/>
</dbReference>
<dbReference type="Gene3D" id="1.10.150.240">
    <property type="entry name" value="Putative phosphatase, domain 2"/>
    <property type="match status" value="1"/>
</dbReference>
<proteinExistence type="predicted"/>
<dbReference type="InterPro" id="IPR023214">
    <property type="entry name" value="HAD_sf"/>
</dbReference>
<protein>
    <submittedName>
        <fullName evidence="1">Uncharacterized protein</fullName>
    </submittedName>
</protein>
<dbReference type="eggNOG" id="ENOG502S0Q8">
    <property type="taxonomic scope" value="Eukaryota"/>
</dbReference>
<dbReference type="SFLD" id="SFLDG01129">
    <property type="entry name" value="C1.5:_HAD__Beta-PGM__Phosphata"/>
    <property type="match status" value="1"/>
</dbReference>
<dbReference type="GeneID" id="17354497"/>
<name>E1ZGT9_CHLVA</name>
<accession>E1ZGT9</accession>
<organism evidence="2">
    <name type="scientific">Chlorella variabilis</name>
    <name type="common">Green alga</name>
    <dbReference type="NCBI Taxonomy" id="554065"/>
    <lineage>
        <taxon>Eukaryota</taxon>
        <taxon>Viridiplantae</taxon>
        <taxon>Chlorophyta</taxon>
        <taxon>core chlorophytes</taxon>
        <taxon>Trebouxiophyceae</taxon>
        <taxon>Chlorellales</taxon>
        <taxon>Chlorellaceae</taxon>
        <taxon>Chlorella clade</taxon>
        <taxon>Chlorella</taxon>
    </lineage>
</organism>
<dbReference type="EMBL" id="GL433846">
    <property type="protein sequence ID" value="EFN54995.1"/>
    <property type="molecule type" value="Genomic_DNA"/>
</dbReference>
<dbReference type="OrthoDB" id="40579at2759"/>
<dbReference type="PANTHER" id="PTHR43885">
    <property type="entry name" value="HALOACID DEHALOGENASE-LIKE HYDROLASE"/>
    <property type="match status" value="1"/>
</dbReference>
<dbReference type="STRING" id="554065.E1ZGT9"/>
<dbReference type="InterPro" id="IPR036412">
    <property type="entry name" value="HAD-like_sf"/>
</dbReference>
<dbReference type="InterPro" id="IPR023198">
    <property type="entry name" value="PGP-like_dom2"/>
</dbReference>
<dbReference type="OMA" id="HRRAFSH"/>
<sequence length="249" mass="26813">MTTLISFDVDGTLIHSVGQRANFLHKQAFSAAFKQVFELDTHIDVVKHHGSTDALILLHVLVHHGVPLEEAVAKLPQLKQAMVDHFLANKQQAGEGLELLPGVLPLLEALAARPDVAVCLVTGNLEPIGWCKMDALGVRHLFTQPNFGGFSTDFCNPDNVGQSWKDRAEFVRIAARKLELQQPELDVKARFHVGDAPMDVQAAVGGGAQAVGVCTGIYTRQELSEAAPGAVVLEDLQDLGAVLETFGLS</sequence>
<reference evidence="1 2" key="1">
    <citation type="journal article" date="2010" name="Plant Cell">
        <title>The Chlorella variabilis NC64A genome reveals adaptation to photosymbiosis, coevolution with viruses, and cryptic sex.</title>
        <authorList>
            <person name="Blanc G."/>
            <person name="Duncan G."/>
            <person name="Agarkova I."/>
            <person name="Borodovsky M."/>
            <person name="Gurnon J."/>
            <person name="Kuo A."/>
            <person name="Lindquist E."/>
            <person name="Lucas S."/>
            <person name="Pangilinan J."/>
            <person name="Polle J."/>
            <person name="Salamov A."/>
            <person name="Terry A."/>
            <person name="Yamada T."/>
            <person name="Dunigan D.D."/>
            <person name="Grigoriev I.V."/>
            <person name="Claverie J.M."/>
            <person name="Van Etten J.L."/>
        </authorList>
    </citation>
    <scope>NUCLEOTIDE SEQUENCE [LARGE SCALE GENOMIC DNA]</scope>
    <source>
        <strain evidence="1 2">NC64A</strain>
    </source>
</reference>
<dbReference type="InParanoid" id="E1ZGT9"/>
<dbReference type="Gene3D" id="3.40.50.1000">
    <property type="entry name" value="HAD superfamily/HAD-like"/>
    <property type="match status" value="1"/>
</dbReference>